<reference evidence="2" key="1">
    <citation type="submission" date="2021-03" db="EMBL/GenBank/DDBJ databases">
        <title>Draft genome sequence of rust myrtle Austropuccinia psidii MF-1, a brazilian biotype.</title>
        <authorList>
            <person name="Quecine M.C."/>
            <person name="Pachon D.M.R."/>
            <person name="Bonatelli M.L."/>
            <person name="Correr F.H."/>
            <person name="Franceschini L.M."/>
            <person name="Leite T.F."/>
            <person name="Margarido G.R.A."/>
            <person name="Almeida C.A."/>
            <person name="Ferrarezi J.A."/>
            <person name="Labate C.A."/>
        </authorList>
    </citation>
    <scope>NUCLEOTIDE SEQUENCE</scope>
    <source>
        <strain evidence="2">MF-1</strain>
    </source>
</reference>
<evidence type="ECO:0000313" key="3">
    <source>
        <dbReference type="Proteomes" id="UP000765509"/>
    </source>
</evidence>
<protein>
    <submittedName>
        <fullName evidence="2">Uncharacterized protein</fullName>
    </submittedName>
</protein>
<evidence type="ECO:0000256" key="1">
    <source>
        <dbReference type="SAM" id="MobiDB-lite"/>
    </source>
</evidence>
<keyword evidence="3" id="KW-1185">Reference proteome</keyword>
<feature type="compositionally biased region" description="Basic and acidic residues" evidence="1">
    <location>
        <begin position="111"/>
        <end position="121"/>
    </location>
</feature>
<organism evidence="2 3">
    <name type="scientific">Austropuccinia psidii MF-1</name>
    <dbReference type="NCBI Taxonomy" id="1389203"/>
    <lineage>
        <taxon>Eukaryota</taxon>
        <taxon>Fungi</taxon>
        <taxon>Dikarya</taxon>
        <taxon>Basidiomycota</taxon>
        <taxon>Pucciniomycotina</taxon>
        <taxon>Pucciniomycetes</taxon>
        <taxon>Pucciniales</taxon>
        <taxon>Sphaerophragmiaceae</taxon>
        <taxon>Austropuccinia</taxon>
    </lineage>
</organism>
<dbReference type="AlphaFoldDB" id="A0A9Q3BGB6"/>
<dbReference type="Proteomes" id="UP000765509">
    <property type="component" value="Unassembled WGS sequence"/>
</dbReference>
<accession>A0A9Q3BGB6</accession>
<proteinExistence type="predicted"/>
<evidence type="ECO:0000313" key="2">
    <source>
        <dbReference type="EMBL" id="MBW0464690.1"/>
    </source>
</evidence>
<gene>
    <name evidence="2" type="ORF">O181_004405</name>
</gene>
<feature type="compositionally biased region" description="Basic residues" evidence="1">
    <location>
        <begin position="122"/>
        <end position="142"/>
    </location>
</feature>
<sequence length="142" mass="16796">MKNYFKYSKERWDKSHNPPDFKIGDLVLVSILKLNEIKGRKKLKYSFEGPFMIRALHVPNAVQLELTGELMSKHPDLSVSLRKPYRSSDEELFPLRNRPPLEISPLEEGEENKNCEIPQRKKDNKQKRKKIPCKVQKHNSRR</sequence>
<feature type="region of interest" description="Disordered" evidence="1">
    <location>
        <begin position="85"/>
        <end position="142"/>
    </location>
</feature>
<comment type="caution">
    <text evidence="2">The sequence shown here is derived from an EMBL/GenBank/DDBJ whole genome shotgun (WGS) entry which is preliminary data.</text>
</comment>
<name>A0A9Q3BGB6_9BASI</name>
<dbReference type="EMBL" id="AVOT02000853">
    <property type="protein sequence ID" value="MBW0464690.1"/>
    <property type="molecule type" value="Genomic_DNA"/>
</dbReference>